<keyword evidence="5" id="KW-1185">Reference proteome</keyword>
<reference evidence="4" key="1">
    <citation type="submission" date="2021-06" db="EMBL/GenBank/DDBJ databases">
        <title>Halomicroarcula sp. F24A a new haloarchaeum isolated from saline soil.</title>
        <authorList>
            <person name="Duran-Viseras A."/>
            <person name="Sanchez-Porro C."/>
            <person name="Ventosa A."/>
        </authorList>
    </citation>
    <scope>NUCLEOTIDE SEQUENCE</scope>
    <source>
        <strain evidence="4">F24A</strain>
    </source>
</reference>
<sequence length="608" mass="68409">MWDLEISNIAGIRNGEATVESGINAVQASNWQGKTSLVTALRTVLGGSVTSATLTDGAAEGHVRLQTQDHEYERALRRTGETVVADGQPYLTDERARAAAELFAFLDERNRIRRAVREGDDLTPHLVQPLEQEDIEEQIAQLKAERETVESELDRAQQAAEKLPGKTDAINKLESELEKLQAEADTLDGDTGAGGDQTELRSELTQARREREQTSQRVNRLEGKIESLEAQISEKESELEELTVSADPDLPETLAEKERALRDIDQEIETLEALYNATKQVLDQGHLDVVSDVERRIDSDYLTCWVCGSDTTRDDIDQQMDGLSDAISDRRAQRSELQSTVSELQDKQRETEQQRRRKQSLEDGLSELRTNLADSREELSQAENELTECSERVETLETRVQETDDRRKSLDQEIARTETKLERHREEHEQLESQAQQREQLQERLDSLSDEIEALRSRHERVIRTARNAFTEALEDVVDKFNPSFERARLKQHVDPDSGRTEQLELLIARDGREISVDALSEGEVELIGLIAALAGHEAFDVADQVPCILLDDLGGLASEHIHTLVDYLSARTEYLVTTAYPEAGEFDGHVLSPADWDTVSDEEAPTV</sequence>
<dbReference type="PANTHER" id="PTHR32114">
    <property type="entry name" value="ABC TRANSPORTER ABCH.3"/>
    <property type="match status" value="1"/>
</dbReference>
<dbReference type="Proteomes" id="UP000783863">
    <property type="component" value="Unassembled WGS sequence"/>
</dbReference>
<feature type="region of interest" description="Disordered" evidence="3">
    <location>
        <begin position="185"/>
        <end position="217"/>
    </location>
</feature>
<evidence type="ECO:0000256" key="3">
    <source>
        <dbReference type="SAM" id="MobiDB-lite"/>
    </source>
</evidence>
<evidence type="ECO:0000313" key="5">
    <source>
        <dbReference type="Proteomes" id="UP000783863"/>
    </source>
</evidence>
<dbReference type="EMBL" id="RKLQ01000007">
    <property type="protein sequence ID" value="MBX0305984.1"/>
    <property type="molecule type" value="Genomic_DNA"/>
</dbReference>
<feature type="compositionally biased region" description="Basic and acidic residues" evidence="3">
    <location>
        <begin position="344"/>
        <end position="354"/>
    </location>
</feature>
<dbReference type="SUPFAM" id="SSF52540">
    <property type="entry name" value="P-loop containing nucleoside triphosphate hydrolases"/>
    <property type="match status" value="1"/>
</dbReference>
<dbReference type="RefSeq" id="WP_220590180.1">
    <property type="nucleotide sequence ID" value="NZ_RKLQ01000007.1"/>
</dbReference>
<protein>
    <submittedName>
        <fullName evidence="4">AAA family ATPase</fullName>
    </submittedName>
</protein>
<accession>A0A8J8CB98</accession>
<evidence type="ECO:0000256" key="1">
    <source>
        <dbReference type="ARBA" id="ARBA00023054"/>
    </source>
</evidence>
<comment type="similarity">
    <text evidence="2">Belongs to the Sph1/Sph2 family.</text>
</comment>
<evidence type="ECO:0000256" key="2">
    <source>
        <dbReference type="ARBA" id="ARBA00049666"/>
    </source>
</evidence>
<feature type="compositionally biased region" description="Basic and acidic residues" evidence="3">
    <location>
        <begin position="418"/>
        <end position="431"/>
    </location>
</feature>
<organism evidence="4 5">
    <name type="scientific">Haloarcula salinisoli</name>
    <dbReference type="NCBI Taxonomy" id="2487746"/>
    <lineage>
        <taxon>Archaea</taxon>
        <taxon>Methanobacteriati</taxon>
        <taxon>Methanobacteriota</taxon>
        <taxon>Stenosarchaea group</taxon>
        <taxon>Halobacteria</taxon>
        <taxon>Halobacteriales</taxon>
        <taxon>Haloarculaceae</taxon>
        <taxon>Haloarcula</taxon>
    </lineage>
</organism>
<name>A0A8J8CB98_9EURY</name>
<keyword evidence="1" id="KW-0175">Coiled coil</keyword>
<comment type="caution">
    <text evidence="4">The sequence shown here is derived from an EMBL/GenBank/DDBJ whole genome shotgun (WGS) entry which is preliminary data.</text>
</comment>
<evidence type="ECO:0000313" key="4">
    <source>
        <dbReference type="EMBL" id="MBX0305984.1"/>
    </source>
</evidence>
<dbReference type="NCBIfam" id="NF045487">
    <property type="entry name" value="ASRP"/>
    <property type="match status" value="1"/>
</dbReference>
<feature type="region of interest" description="Disordered" evidence="3">
    <location>
        <begin position="418"/>
        <end position="441"/>
    </location>
</feature>
<dbReference type="PANTHER" id="PTHR32114:SF2">
    <property type="entry name" value="ABC TRANSPORTER ABCH.3"/>
    <property type="match status" value="1"/>
</dbReference>
<feature type="region of interest" description="Disordered" evidence="3">
    <location>
        <begin position="339"/>
        <end position="370"/>
    </location>
</feature>
<gene>
    <name evidence="4" type="ORF">EGD98_20260</name>
</gene>
<dbReference type="Gene3D" id="3.40.50.300">
    <property type="entry name" value="P-loop containing nucleotide triphosphate hydrolases"/>
    <property type="match status" value="2"/>
</dbReference>
<dbReference type="InterPro" id="IPR027417">
    <property type="entry name" value="P-loop_NTPase"/>
</dbReference>
<dbReference type="AlphaFoldDB" id="A0A8J8CB98"/>
<proteinExistence type="inferred from homology"/>
<feature type="compositionally biased region" description="Basic and acidic residues" evidence="3">
    <location>
        <begin position="198"/>
        <end position="217"/>
    </location>
</feature>